<feature type="active site" description="Nucleophile" evidence="1">
    <location>
        <position position="11"/>
    </location>
</feature>
<name>A0A0P0USU0_9GAMM</name>
<dbReference type="Pfam" id="PF13192">
    <property type="entry name" value="Thioredoxin_3"/>
    <property type="match status" value="1"/>
</dbReference>
<dbReference type="NCBIfam" id="TIGR00412">
    <property type="entry name" value="redox_disulf_2"/>
    <property type="match status" value="1"/>
</dbReference>
<dbReference type="STRING" id="1303921.BSEPE_1372"/>
<feature type="active site" description="Nucleophile" evidence="1">
    <location>
        <position position="14"/>
    </location>
</feature>
<evidence type="ECO:0000313" key="6">
    <source>
        <dbReference type="Proteomes" id="UP000067399"/>
    </source>
</evidence>
<dbReference type="RefSeq" id="WP_066045498.1">
    <property type="nucleotide sequence ID" value="NZ_AP013042.1"/>
</dbReference>
<dbReference type="PANTHER" id="PTHR36450">
    <property type="entry name" value="THIOREDOXIN"/>
    <property type="match status" value="1"/>
</dbReference>
<dbReference type="AlphaFoldDB" id="A0A0P0USU0"/>
<organism evidence="5 6">
    <name type="scientific">endosymbiont of Bathymodiolus septemdierum str. Myojin knoll</name>
    <dbReference type="NCBI Taxonomy" id="1303921"/>
    <lineage>
        <taxon>Bacteria</taxon>
        <taxon>Pseudomonadati</taxon>
        <taxon>Pseudomonadota</taxon>
        <taxon>Gammaproteobacteria</taxon>
        <taxon>sulfur-oxidizing symbionts</taxon>
    </lineage>
</organism>
<dbReference type="PIRSF" id="PIRSF037031">
    <property type="entry name" value="Redox_disulphide_2"/>
    <property type="match status" value="1"/>
</dbReference>
<keyword evidence="6" id="KW-1185">Reference proteome</keyword>
<dbReference type="KEGG" id="ebh:BSEPE_1372"/>
<dbReference type="InterPro" id="IPR012336">
    <property type="entry name" value="Thioredoxin-like_fold"/>
</dbReference>
<evidence type="ECO:0000259" key="3">
    <source>
        <dbReference type="Pfam" id="PF13192"/>
    </source>
</evidence>
<dbReference type="GO" id="GO:0016853">
    <property type="term" value="F:isomerase activity"/>
    <property type="evidence" value="ECO:0007669"/>
    <property type="project" value="UniProtKB-KW"/>
</dbReference>
<feature type="disulfide bond" description="Redox-active" evidence="2">
    <location>
        <begin position="11"/>
        <end position="14"/>
    </location>
</feature>
<proteinExistence type="predicted"/>
<evidence type="ECO:0000313" key="5">
    <source>
        <dbReference type="EMBL" id="BAS68362.1"/>
    </source>
</evidence>
<dbReference type="SUPFAM" id="SSF52833">
    <property type="entry name" value="Thioredoxin-like"/>
    <property type="match status" value="1"/>
</dbReference>
<dbReference type="Proteomes" id="UP000067399">
    <property type="component" value="Chromosome"/>
</dbReference>
<evidence type="ECO:0000256" key="2">
    <source>
        <dbReference type="PIRSR" id="PIRSR037031-51"/>
    </source>
</evidence>
<dbReference type="Gene3D" id="3.40.30.10">
    <property type="entry name" value="Glutaredoxin"/>
    <property type="match status" value="1"/>
</dbReference>
<sequence>MIEVKVLGTGCANCKATQKLIEKVCSDNAIPISIEKIEDTAQIMSYGIMSTPGVVVDGKIAHAGGIPDAKTVLSWFKSQCCPTDNDCC</sequence>
<dbReference type="OrthoDB" id="9800630at2"/>
<dbReference type="InterPro" id="IPR036249">
    <property type="entry name" value="Thioredoxin-like_sf"/>
</dbReference>
<dbReference type="EMBL" id="AP013042">
    <property type="protein sequence ID" value="BAS68362.1"/>
    <property type="molecule type" value="Genomic_DNA"/>
</dbReference>
<keyword evidence="5" id="KW-0413">Isomerase</keyword>
<accession>A0A0P0USU0</accession>
<keyword evidence="2" id="KW-1015">Disulfide bond</keyword>
<dbReference type="PANTHER" id="PTHR36450:SF1">
    <property type="entry name" value="THIOREDOXIN"/>
    <property type="match status" value="1"/>
</dbReference>
<dbReference type="KEGG" id="ebh:BSEPE_1381"/>
<dbReference type="InterPro" id="IPR005243">
    <property type="entry name" value="THIRX-like_proc"/>
</dbReference>
<keyword evidence="2" id="KW-0676">Redox-active center</keyword>
<dbReference type="EMBL" id="AP013042">
    <property type="protein sequence ID" value="BAS68355.1"/>
    <property type="molecule type" value="Genomic_DNA"/>
</dbReference>
<reference evidence="5 6" key="1">
    <citation type="journal article" date="2000" name="Mar. Ecol. Prog. Ser.">
        <title>Phylogenetic characterization of endosymbionts in three hydrothermal vent mussels: influence on host distributions.</title>
        <authorList>
            <person name="Fujiwara Y."/>
            <person name="Takai K."/>
            <person name="Uematsu K."/>
            <person name="Tsuchida S."/>
            <person name="Hunt J.C."/>
            <person name="Hashimoto J."/>
        </authorList>
    </citation>
    <scope>NUCLEOTIDE SEQUENCE [LARGE SCALE GENOMIC DNA]</scope>
    <source>
        <strain evidence="5 6">Myojin Knoll</strain>
    </source>
</reference>
<feature type="domain" description="Thioredoxin-like fold" evidence="3">
    <location>
        <begin position="3"/>
        <end position="76"/>
    </location>
</feature>
<reference evidence="5 6" key="2">
    <citation type="journal article" date="2016" name="ISME J.">
        <title>Heterogeneous composition of key metabolic gene clusters in a vent mussel symbiont population.</title>
        <authorList>
            <person name="Ikuta T."/>
            <person name="Takaki Y."/>
            <person name="Nagai Y."/>
            <person name="Shimamura S."/>
            <person name="Tsuda M."/>
            <person name="Kawagucci S."/>
            <person name="Aoki Y."/>
            <person name="Inoue K."/>
            <person name="Teruya M."/>
            <person name="Satou K."/>
            <person name="Teruya K."/>
            <person name="Shimoji M."/>
            <person name="Tamotsu H."/>
            <person name="Hirano T."/>
            <person name="Maruyama T."/>
            <person name="Yoshida T."/>
        </authorList>
    </citation>
    <scope>NUCLEOTIDE SEQUENCE [LARGE SCALE GENOMIC DNA]</scope>
    <source>
        <strain evidence="5 6">Myojin Knoll</strain>
    </source>
</reference>
<evidence type="ECO:0000256" key="1">
    <source>
        <dbReference type="PIRSR" id="PIRSR037031-50"/>
    </source>
</evidence>
<gene>
    <name evidence="4" type="ORF">BSEPE_1372</name>
    <name evidence="5" type="ORF">BSEPE_1381</name>
</gene>
<evidence type="ECO:0000313" key="4">
    <source>
        <dbReference type="EMBL" id="BAS68355.1"/>
    </source>
</evidence>
<protein>
    <submittedName>
        <fullName evidence="5">Thiol-disulfide isomerase</fullName>
    </submittedName>
</protein>